<evidence type="ECO:0000313" key="3">
    <source>
        <dbReference type="EMBL" id="KAA3466710.1"/>
    </source>
</evidence>
<sequence length="115" mass="13737">MRISFISNWEPPTKIIELWSFFGLANHYRRFIKGYFKIITSLIDLLNKGKVWDWNEQCQKAFDQVKQVMTKEPMLALPDYTKLYEVFLIEFDFSMKYKLGKANAVTNALNWKFVP</sequence>
<dbReference type="FunFam" id="3.30.70.270:FF:000020">
    <property type="entry name" value="Transposon Tf2-6 polyprotein-like Protein"/>
    <property type="match status" value="1"/>
</dbReference>
<protein>
    <submittedName>
        <fullName evidence="3">Reverse transcriptase</fullName>
    </submittedName>
</protein>
<dbReference type="InterPro" id="IPR041577">
    <property type="entry name" value="RT_RNaseH_2"/>
</dbReference>
<dbReference type="SUPFAM" id="SSF56672">
    <property type="entry name" value="DNA/RNA polymerases"/>
    <property type="match status" value="1"/>
</dbReference>
<proteinExistence type="predicted"/>
<evidence type="ECO:0000313" key="4">
    <source>
        <dbReference type="Proteomes" id="UP000325315"/>
    </source>
</evidence>
<keyword evidence="3" id="KW-0695">RNA-directed DNA polymerase</keyword>
<dbReference type="Pfam" id="PF17919">
    <property type="entry name" value="RT_RNaseH_2"/>
    <property type="match status" value="1"/>
</dbReference>
<dbReference type="Proteomes" id="UP000325315">
    <property type="component" value="Unassembled WGS sequence"/>
</dbReference>
<keyword evidence="3" id="KW-0548">Nucleotidyltransferase</keyword>
<comment type="caution">
    <text evidence="3">The sequence shown here is derived from an EMBL/GenBank/DDBJ whole genome shotgun (WGS) entry which is preliminary data.</text>
</comment>
<organism evidence="3 4">
    <name type="scientific">Gossypium australe</name>
    <dbReference type="NCBI Taxonomy" id="47621"/>
    <lineage>
        <taxon>Eukaryota</taxon>
        <taxon>Viridiplantae</taxon>
        <taxon>Streptophyta</taxon>
        <taxon>Embryophyta</taxon>
        <taxon>Tracheophyta</taxon>
        <taxon>Spermatophyta</taxon>
        <taxon>Magnoliopsida</taxon>
        <taxon>eudicotyledons</taxon>
        <taxon>Gunneridae</taxon>
        <taxon>Pentapetalae</taxon>
        <taxon>rosids</taxon>
        <taxon>malvids</taxon>
        <taxon>Malvales</taxon>
        <taxon>Malvaceae</taxon>
        <taxon>Malvoideae</taxon>
        <taxon>Gossypium</taxon>
    </lineage>
</organism>
<evidence type="ECO:0000259" key="2">
    <source>
        <dbReference type="Pfam" id="PF17919"/>
    </source>
</evidence>
<keyword evidence="1" id="KW-0511">Multifunctional enzyme</keyword>
<dbReference type="OrthoDB" id="1002209at2759"/>
<dbReference type="PANTHER" id="PTHR37984:SF5">
    <property type="entry name" value="PROTEIN NYNRIN-LIKE"/>
    <property type="match status" value="1"/>
</dbReference>
<keyword evidence="3" id="KW-0808">Transferase</keyword>
<feature type="domain" description="Reverse transcriptase/retrotransposon-derived protein RNase H-like" evidence="2">
    <location>
        <begin position="54"/>
        <end position="87"/>
    </location>
</feature>
<dbReference type="AlphaFoldDB" id="A0A5B6VBY6"/>
<accession>A0A5B6VBY6</accession>
<name>A0A5B6VBY6_9ROSI</name>
<dbReference type="EMBL" id="SMMG02000007">
    <property type="protein sequence ID" value="KAA3466710.1"/>
    <property type="molecule type" value="Genomic_DNA"/>
</dbReference>
<gene>
    <name evidence="3" type="ORF">EPI10_001782</name>
</gene>
<keyword evidence="4" id="KW-1185">Reference proteome</keyword>
<dbReference type="PANTHER" id="PTHR37984">
    <property type="entry name" value="PROTEIN CBG26694"/>
    <property type="match status" value="1"/>
</dbReference>
<dbReference type="GO" id="GO:0003964">
    <property type="term" value="F:RNA-directed DNA polymerase activity"/>
    <property type="evidence" value="ECO:0007669"/>
    <property type="project" value="UniProtKB-KW"/>
</dbReference>
<dbReference type="InterPro" id="IPR050951">
    <property type="entry name" value="Retrovirus_Pol_polyprotein"/>
</dbReference>
<reference evidence="3" key="1">
    <citation type="submission" date="2019-08" db="EMBL/GenBank/DDBJ databases">
        <authorList>
            <person name="Liu F."/>
        </authorList>
    </citation>
    <scope>NUCLEOTIDE SEQUENCE [LARGE SCALE GENOMIC DNA]</scope>
    <source>
        <strain evidence="3">PA1801</strain>
        <tissue evidence="3">Leaf</tissue>
    </source>
</reference>
<dbReference type="Gene3D" id="3.30.70.270">
    <property type="match status" value="1"/>
</dbReference>
<dbReference type="InterPro" id="IPR043128">
    <property type="entry name" value="Rev_trsase/Diguanyl_cyclase"/>
</dbReference>
<dbReference type="InterPro" id="IPR043502">
    <property type="entry name" value="DNA/RNA_pol_sf"/>
</dbReference>
<evidence type="ECO:0000256" key="1">
    <source>
        <dbReference type="ARBA" id="ARBA00023268"/>
    </source>
</evidence>